<reference evidence="3" key="1">
    <citation type="journal article" date="2014" name="Int. J. Syst. Evol. Microbiol.">
        <title>Complete genome sequence of Corynebacterium casei LMG S-19264T (=DSM 44701T), isolated from a smear-ripened cheese.</title>
        <authorList>
            <consortium name="US DOE Joint Genome Institute (JGI-PGF)"/>
            <person name="Walter F."/>
            <person name="Albersmeier A."/>
            <person name="Kalinowski J."/>
            <person name="Ruckert C."/>
        </authorList>
    </citation>
    <scope>NUCLEOTIDE SEQUENCE</scope>
    <source>
        <strain evidence="3">CGMCC 4.7308</strain>
    </source>
</reference>
<name>A0A917WCR9_9ACTN</name>
<dbReference type="SUPFAM" id="SSF48208">
    <property type="entry name" value="Six-hairpin glycosidases"/>
    <property type="match status" value="1"/>
</dbReference>
<accession>A0A917WCR9</accession>
<dbReference type="RefSeq" id="WP_188940230.1">
    <property type="nucleotide sequence ID" value="NZ_BMNA01000002.1"/>
</dbReference>
<comment type="caution">
    <text evidence="3">The sequence shown here is derived from an EMBL/GenBank/DDBJ whole genome shotgun (WGS) entry which is preliminary data.</text>
</comment>
<keyword evidence="4" id="KW-1185">Reference proteome</keyword>
<feature type="compositionally biased region" description="Basic residues" evidence="1">
    <location>
        <begin position="1"/>
        <end position="11"/>
    </location>
</feature>
<evidence type="ECO:0000256" key="1">
    <source>
        <dbReference type="SAM" id="MobiDB-lite"/>
    </source>
</evidence>
<evidence type="ECO:0000313" key="3">
    <source>
        <dbReference type="EMBL" id="GGL90484.1"/>
    </source>
</evidence>
<dbReference type="EMBL" id="BMNA01000002">
    <property type="protein sequence ID" value="GGL90484.1"/>
    <property type="molecule type" value="Genomic_DNA"/>
</dbReference>
<evidence type="ECO:0000313" key="4">
    <source>
        <dbReference type="Proteomes" id="UP000655208"/>
    </source>
</evidence>
<feature type="region of interest" description="Disordered" evidence="1">
    <location>
        <begin position="63"/>
        <end position="100"/>
    </location>
</feature>
<gene>
    <name evidence="3" type="ORF">GCM10011594_07650</name>
</gene>
<proteinExistence type="predicted"/>
<keyword evidence="2" id="KW-0472">Membrane</keyword>
<organism evidence="3 4">
    <name type="scientific">Nakamurella endophytica</name>
    <dbReference type="NCBI Taxonomy" id="1748367"/>
    <lineage>
        <taxon>Bacteria</taxon>
        <taxon>Bacillati</taxon>
        <taxon>Actinomycetota</taxon>
        <taxon>Actinomycetes</taxon>
        <taxon>Nakamurellales</taxon>
        <taxon>Nakamurellaceae</taxon>
        <taxon>Nakamurella</taxon>
    </lineage>
</organism>
<sequence>MRRGRWLRRRQVHDSVPAPAPARSGGILSTPEHRPARLRRLVVSATTVALVAGLALTGTAAAEARTEGDPMPSMSTPLPTAGQLAGAAAPAAPTSPSASSAAQQRAWAWLRSMMQSSTATTGGTVTPARPYDAAWTGPVRGRWTAPSGTTLPDATPGTVVVDPAIVTAVGETGYRGVVRGSVTLAPTANRWIIQVYRDEDGTVRQVPLQTLVQPDGTWSLDLSSVTDPGAGRWEFGVLDATAGYAPSGDRWPAGARYPGLELRLFATTDRTYPVGTAPATADGSFEFSSSAPGAKSVQLVDERGAAPVVLAEWAPDTGLIRSTAGADRTYTYDQALALQAALAVGDDATADRLADGLMALQTPTGPQAGAFVSSAGQWNPAGGQAMYRTGNVAVATAALVAYVRWSAPGTARNQAAATAARRGLDWLAAQQTTAGPNAGLLTGGFGEDVGGTFDPAAAIAWMSTEHNLDAWQAFTAASTVLACGDCAQRADRIRAGLLQVCWNATEGRFRQGVSAQEPDDTDPLDVNSWGALFLDRIGRSDLSAQALSHTAAFAVSDGGAGGYLTFRSQPSMPHPVPTVWFEGSFGVALAQLRHGDTVAAEATVGAAAPAQRPDGSFPAVTTADPATGYTNDSSTAATAWFLLATADGDRGIWR</sequence>
<dbReference type="Proteomes" id="UP000655208">
    <property type="component" value="Unassembled WGS sequence"/>
</dbReference>
<dbReference type="GO" id="GO:0005975">
    <property type="term" value="P:carbohydrate metabolic process"/>
    <property type="evidence" value="ECO:0007669"/>
    <property type="project" value="InterPro"/>
</dbReference>
<dbReference type="AlphaFoldDB" id="A0A917WCR9"/>
<keyword evidence="2" id="KW-1133">Transmembrane helix</keyword>
<feature type="transmembrane region" description="Helical" evidence="2">
    <location>
        <begin position="41"/>
        <end position="62"/>
    </location>
</feature>
<dbReference type="InterPro" id="IPR008928">
    <property type="entry name" value="6-hairpin_glycosidase_sf"/>
</dbReference>
<feature type="region of interest" description="Disordered" evidence="1">
    <location>
        <begin position="1"/>
        <end position="32"/>
    </location>
</feature>
<evidence type="ECO:0000256" key="2">
    <source>
        <dbReference type="SAM" id="Phobius"/>
    </source>
</evidence>
<keyword evidence="2" id="KW-0812">Transmembrane</keyword>
<reference evidence="3" key="2">
    <citation type="submission" date="2020-09" db="EMBL/GenBank/DDBJ databases">
        <authorList>
            <person name="Sun Q."/>
            <person name="Zhou Y."/>
        </authorList>
    </citation>
    <scope>NUCLEOTIDE SEQUENCE</scope>
    <source>
        <strain evidence="3">CGMCC 4.7308</strain>
    </source>
</reference>
<protein>
    <submittedName>
        <fullName evidence="3">Uncharacterized protein</fullName>
    </submittedName>
</protein>
<feature type="compositionally biased region" description="Low complexity" evidence="1">
    <location>
        <begin position="77"/>
        <end position="100"/>
    </location>
</feature>